<feature type="transmembrane region" description="Helical" evidence="7">
    <location>
        <begin position="162"/>
        <end position="181"/>
    </location>
</feature>
<dbReference type="InterPro" id="IPR020846">
    <property type="entry name" value="MFS_dom"/>
</dbReference>
<gene>
    <name evidence="9" type="ORF">DP114_29350</name>
    <name evidence="10" type="ORF">DP114_29390</name>
</gene>
<dbReference type="Gene3D" id="1.20.1250.20">
    <property type="entry name" value="MFS general substrate transporter like domains"/>
    <property type="match status" value="1"/>
</dbReference>
<dbReference type="InterPro" id="IPR011701">
    <property type="entry name" value="MFS"/>
</dbReference>
<keyword evidence="6 7" id="KW-0472">Membrane</keyword>
<keyword evidence="11" id="KW-1185">Reference proteome</keyword>
<dbReference type="EMBL" id="CP030118">
    <property type="protein sequence ID" value="QDL12489.1"/>
    <property type="molecule type" value="Genomic_DNA"/>
</dbReference>
<feature type="transmembrane region" description="Helical" evidence="7">
    <location>
        <begin position="248"/>
        <end position="271"/>
    </location>
</feature>
<evidence type="ECO:0000256" key="6">
    <source>
        <dbReference type="ARBA" id="ARBA00023136"/>
    </source>
</evidence>
<evidence type="ECO:0000313" key="9">
    <source>
        <dbReference type="EMBL" id="QDL12488.1"/>
    </source>
</evidence>
<evidence type="ECO:0000256" key="1">
    <source>
        <dbReference type="ARBA" id="ARBA00004651"/>
    </source>
</evidence>
<organism evidence="9 11">
    <name type="scientific">Brasilonema sennae CENA114</name>
    <dbReference type="NCBI Taxonomy" id="415709"/>
    <lineage>
        <taxon>Bacteria</taxon>
        <taxon>Bacillati</taxon>
        <taxon>Cyanobacteriota</taxon>
        <taxon>Cyanophyceae</taxon>
        <taxon>Nostocales</taxon>
        <taxon>Scytonemataceae</taxon>
        <taxon>Brasilonema</taxon>
        <taxon>Bromeliae group (in: Brasilonema)</taxon>
    </lineage>
</organism>
<feature type="transmembrane region" description="Helical" evidence="7">
    <location>
        <begin position="341"/>
        <end position="361"/>
    </location>
</feature>
<dbReference type="SUPFAM" id="SSF103473">
    <property type="entry name" value="MFS general substrate transporter"/>
    <property type="match status" value="1"/>
</dbReference>
<dbReference type="Pfam" id="PF07690">
    <property type="entry name" value="MFS_1"/>
    <property type="match status" value="1"/>
</dbReference>
<keyword evidence="5 7" id="KW-1133">Transmembrane helix</keyword>
<evidence type="ECO:0000313" key="11">
    <source>
        <dbReference type="Proteomes" id="UP000503129"/>
    </source>
</evidence>
<dbReference type="AlphaFoldDB" id="A0A856MP34"/>
<dbReference type="KEGG" id="bsen:DP114_29350"/>
<dbReference type="PANTHER" id="PTHR43266">
    <property type="entry name" value="MACROLIDE-EFFLUX PROTEIN"/>
    <property type="match status" value="1"/>
</dbReference>
<feature type="domain" description="Major facilitator superfamily (MFS) profile" evidence="8">
    <location>
        <begin position="3"/>
        <end position="417"/>
    </location>
</feature>
<name>A0A856MP34_9CYAN</name>
<feature type="transmembrane region" description="Helical" evidence="7">
    <location>
        <begin position="216"/>
        <end position="242"/>
    </location>
</feature>
<dbReference type="PROSITE" id="PS50850">
    <property type="entry name" value="MFS"/>
    <property type="match status" value="1"/>
</dbReference>
<keyword evidence="2" id="KW-0813">Transport</keyword>
<feature type="transmembrane region" description="Helical" evidence="7">
    <location>
        <begin position="39"/>
        <end position="61"/>
    </location>
</feature>
<dbReference type="GO" id="GO:0022857">
    <property type="term" value="F:transmembrane transporter activity"/>
    <property type="evidence" value="ECO:0007669"/>
    <property type="project" value="InterPro"/>
</dbReference>
<evidence type="ECO:0000256" key="4">
    <source>
        <dbReference type="ARBA" id="ARBA00022692"/>
    </source>
</evidence>
<proteinExistence type="predicted"/>
<dbReference type="GO" id="GO:0005886">
    <property type="term" value="C:plasma membrane"/>
    <property type="evidence" value="ECO:0007669"/>
    <property type="project" value="UniProtKB-SubCell"/>
</dbReference>
<dbReference type="PANTHER" id="PTHR43266:SF2">
    <property type="entry name" value="MAJOR FACILITATOR SUPERFAMILY (MFS) PROFILE DOMAIN-CONTAINING PROTEIN"/>
    <property type="match status" value="1"/>
</dbReference>
<evidence type="ECO:0000256" key="7">
    <source>
        <dbReference type="SAM" id="Phobius"/>
    </source>
</evidence>
<evidence type="ECO:0000256" key="2">
    <source>
        <dbReference type="ARBA" id="ARBA00022448"/>
    </source>
</evidence>
<protein>
    <submittedName>
        <fullName evidence="9">MFS transporter</fullName>
    </submittedName>
</protein>
<feature type="transmembrane region" description="Helical" evidence="7">
    <location>
        <begin position="391"/>
        <end position="412"/>
    </location>
</feature>
<feature type="transmembrane region" description="Helical" evidence="7">
    <location>
        <begin position="303"/>
        <end position="320"/>
    </location>
</feature>
<evidence type="ECO:0000256" key="5">
    <source>
        <dbReference type="ARBA" id="ARBA00022989"/>
    </source>
</evidence>
<comment type="subcellular location">
    <subcellularLocation>
        <location evidence="1">Cell membrane</location>
        <topology evidence="1">Multi-pass membrane protein</topology>
    </subcellularLocation>
</comment>
<reference evidence="9 11" key="1">
    <citation type="submission" date="2018-06" db="EMBL/GenBank/DDBJ databases">
        <title>Comparative genomics of Brasilonema spp. strains.</title>
        <authorList>
            <person name="Alvarenga D.O."/>
            <person name="Fiore M.F."/>
            <person name="Varani A.M."/>
        </authorList>
    </citation>
    <scope>NUCLEOTIDE SEQUENCE [LARGE SCALE GENOMIC DNA]</scope>
    <source>
        <strain evidence="9 11">CENA114</strain>
    </source>
</reference>
<dbReference type="InterPro" id="IPR036259">
    <property type="entry name" value="MFS_trans_sf"/>
</dbReference>
<keyword evidence="4 7" id="KW-0812">Transmembrane</keyword>
<keyword evidence="3" id="KW-1003">Cell membrane</keyword>
<evidence type="ECO:0000313" key="10">
    <source>
        <dbReference type="EMBL" id="QDL12489.1"/>
    </source>
</evidence>
<accession>A0A856MP34</accession>
<evidence type="ECO:0000256" key="3">
    <source>
        <dbReference type="ARBA" id="ARBA00022475"/>
    </source>
</evidence>
<dbReference type="Proteomes" id="UP000503129">
    <property type="component" value="Chromosome"/>
</dbReference>
<feature type="transmembrane region" description="Helical" evidence="7">
    <location>
        <begin position="68"/>
        <end position="90"/>
    </location>
</feature>
<sequence length="429" mass="45714">MLVFALIWLGQLVSLFGSGLTSFALGIWVYQRTGSATQFALISLFTTLPGILISPLAGALVDRWDRRWTMILNDAGAGFSTLLMALLLFANQLNVWQIFLGISAISTFNAFQLPAYTVATTLLVPKQHLGRASGMVQVADATAQILSPTVAGLLVVTLHIQGVMLIDVATFAFSLVTLLLVRFPRPETTTEGKKGQGTLLHESAYGWSYITARPGLLGLLIFFAGSNFVMGVVSVLVTPLVLAFGPVALLGTVLSVGGSGMLLGSLVMTVWGGGKRRIYNVLTFTFLGGLCIFFSGLRPSVPVFFFTAFFYFFGIPLINGSSQAIWQSKVPPDVQGRVFAVRRMIASASLPLAYVIAGPLADRVFEPLLAVGGPLAGSIGKIIGVGKGYGIALLFVVMGVLTVVATVGGYLYPRLRLVEDELPDALQNI</sequence>
<feature type="transmembrane region" description="Helical" evidence="7">
    <location>
        <begin position="278"/>
        <end position="297"/>
    </location>
</feature>
<dbReference type="KEGG" id="bsen:DP114_29390"/>
<dbReference type="CDD" id="cd06173">
    <property type="entry name" value="MFS_MefA_like"/>
    <property type="match status" value="1"/>
</dbReference>
<dbReference type="EMBL" id="CP030118">
    <property type="protein sequence ID" value="QDL12488.1"/>
    <property type="molecule type" value="Genomic_DNA"/>
</dbReference>
<evidence type="ECO:0000259" key="8">
    <source>
        <dbReference type="PROSITE" id="PS50850"/>
    </source>
</evidence>